<dbReference type="InterPro" id="IPR032672">
    <property type="entry name" value="TmcA/NAT10/Kre33"/>
</dbReference>
<dbReference type="InterPro" id="IPR027992">
    <property type="entry name" value="tRNA_bind_dom"/>
</dbReference>
<evidence type="ECO:0000256" key="2">
    <source>
        <dbReference type="ARBA" id="ARBA00022552"/>
    </source>
</evidence>
<keyword evidence="5" id="KW-0547">Nucleotide-binding</keyword>
<reference evidence="13 14" key="1">
    <citation type="submission" date="2022-01" db="EMBL/GenBank/DDBJ databases">
        <title>A chromosomal length assembly of Cordylochernes scorpioides.</title>
        <authorList>
            <person name="Zeh D."/>
            <person name="Zeh J."/>
        </authorList>
    </citation>
    <scope>NUCLEOTIDE SEQUENCE [LARGE SCALE GENOMIC DNA]</scope>
    <source>
        <strain evidence="13">IN4F17</strain>
        <tissue evidence="13">Whole Body</tissue>
    </source>
</reference>
<evidence type="ECO:0000256" key="8">
    <source>
        <dbReference type="ARBA" id="ARBA00023315"/>
    </source>
</evidence>
<feature type="domain" description="TcmA/NAT10 helicase" evidence="9">
    <location>
        <begin position="274"/>
        <end position="432"/>
    </location>
</feature>
<dbReference type="InterPro" id="IPR000182">
    <property type="entry name" value="GNAT_dom"/>
</dbReference>
<keyword evidence="14" id="KW-1185">Reference proteome</keyword>
<dbReference type="PANTHER" id="PTHR10925:SF5">
    <property type="entry name" value="RNA CYTIDINE ACETYLTRANSFERASE"/>
    <property type="match status" value="1"/>
</dbReference>
<gene>
    <name evidence="13" type="ORF">LAZ67_7002499</name>
</gene>
<keyword evidence="4" id="KW-0819">tRNA processing</keyword>
<feature type="domain" description="TmcA/NAT10 N-terminal" evidence="10">
    <location>
        <begin position="6"/>
        <end position="199"/>
    </location>
</feature>
<dbReference type="InterPro" id="IPR007807">
    <property type="entry name" value="TcmA/NAT10_helicase"/>
</dbReference>
<evidence type="ECO:0000259" key="11">
    <source>
        <dbReference type="Pfam" id="PF13718"/>
    </source>
</evidence>
<dbReference type="Pfam" id="PF13725">
    <property type="entry name" value="tRNA_bind_2"/>
    <property type="match status" value="1"/>
</dbReference>
<evidence type="ECO:0000259" key="9">
    <source>
        <dbReference type="Pfam" id="PF05127"/>
    </source>
</evidence>
<evidence type="ECO:0000256" key="4">
    <source>
        <dbReference type="ARBA" id="ARBA00022694"/>
    </source>
</evidence>
<feature type="domain" description="N-acetyltransferase" evidence="11">
    <location>
        <begin position="472"/>
        <end position="604"/>
    </location>
</feature>
<keyword evidence="6" id="KW-0067">ATP-binding</keyword>
<evidence type="ECO:0000256" key="5">
    <source>
        <dbReference type="ARBA" id="ARBA00022741"/>
    </source>
</evidence>
<feature type="domain" description="N-acetyltransferase" evidence="11">
    <location>
        <begin position="615"/>
        <end position="675"/>
    </location>
</feature>
<evidence type="ECO:0000313" key="13">
    <source>
        <dbReference type="EMBL" id="UYV70318.1"/>
    </source>
</evidence>
<name>A0ABY6KRH3_9ARAC</name>
<dbReference type="Proteomes" id="UP001235939">
    <property type="component" value="Chromosome 07"/>
</dbReference>
<evidence type="ECO:0000256" key="1">
    <source>
        <dbReference type="ARBA" id="ARBA00004604"/>
    </source>
</evidence>
<evidence type="ECO:0000313" key="14">
    <source>
        <dbReference type="Proteomes" id="UP001235939"/>
    </source>
</evidence>
<dbReference type="EMBL" id="CP092869">
    <property type="protein sequence ID" value="UYV70318.1"/>
    <property type="molecule type" value="Genomic_DNA"/>
</dbReference>
<protein>
    <submittedName>
        <fullName evidence="13">NAT10</fullName>
    </submittedName>
</protein>
<dbReference type="Gene3D" id="3.40.50.300">
    <property type="entry name" value="P-loop containing nucleotide triphosphate hydrolases"/>
    <property type="match status" value="1"/>
</dbReference>
<sequence>MSKSKTQRLITKIIQNGIKHNHRSLFFVHGENCLTTAADIFEIYKNEVGKNKITVQWCHEKESDYSQKWFKKSKELSKKLKNNLIKNLDNSVERFVALTKPKYIHYSDIETILGSTCDILVLQDFEMLTPNILAQSIETVSGGGMIIFITKLTLDKIKNIKMFAHAKYCTEAFPEVKKCLFSRRFLSSLSLCKQCLIIDDNFTITEDSLERFKSLPDADSNIPVQKSVVDIKLKIKSEFAQDILNLCKTYDQGKALKILMKALHKNYSNTIALTSGRVTAPSATNLRTFFTFVGIGLDALGFNTHYTKSFSSDKEITEITITKNYTQTIRYIQPQNIKNVQVHLLIIDEAAAIPLTILKPLVGKTLTLMSSTVCGYEGTGRSLSLKLIEELREGTQTASEERKLQEVTLNECIRYNMGDSVEQWLYDLLCLEASVEPKDPPPVKAADCNLYYVDKNVIFNFESTSEEYLQEIMGLYVAAHYRNSPNDLMMLMDAPMHQLFCLLPPFEPDSSTLPEPLCVIHLSFEGQLSWDNVRKQLESRQRAFGDLIPWSVSQQYQHDCRDFYSFAGARIVRIATHPSCQKMGFGKQALQLLSDYFSGKIPLEDSKSIGWPSDSPFLIPLSHRVPEKLEYLGVSFGLTYGLVKFWKRAGYEPVYLRQIANTVTGEHSVIMLKCLNEQSDWLPYFHHQFEQKFLSLLGMPCFRKLGAKTCQELIRGFHSATQTNNEAKLDNEYILDLVPTIAQLYFRHHLGLQLNAIQSMVLLAVGTQRKKVEKINQELTLDPFHFNTILKRIVAKIAPLLLSVTDQQPPSSPLEPKPKKHKLG</sequence>
<dbReference type="Pfam" id="PF05127">
    <property type="entry name" value="NAT10_TcmA_helicase"/>
    <property type="match status" value="1"/>
</dbReference>
<keyword evidence="2" id="KW-0698">rRNA processing</keyword>
<evidence type="ECO:0000256" key="6">
    <source>
        <dbReference type="ARBA" id="ARBA00022840"/>
    </source>
</evidence>
<evidence type="ECO:0000259" key="12">
    <source>
        <dbReference type="Pfam" id="PF13725"/>
    </source>
</evidence>
<accession>A0ABY6KRH3</accession>
<comment type="subcellular location">
    <subcellularLocation>
        <location evidence="1">Nucleus</location>
        <location evidence="1">Nucleolus</location>
    </subcellularLocation>
</comment>
<feature type="domain" description="Possible tRNA binding" evidence="12">
    <location>
        <begin position="728"/>
        <end position="808"/>
    </location>
</feature>
<dbReference type="InterPro" id="IPR027417">
    <property type="entry name" value="P-loop_NTPase"/>
</dbReference>
<dbReference type="Gene3D" id="3.40.630.30">
    <property type="match status" value="1"/>
</dbReference>
<keyword evidence="7" id="KW-0539">Nucleus</keyword>
<dbReference type="Pfam" id="PF13718">
    <property type="entry name" value="GNAT_acetyltr_2"/>
    <property type="match status" value="2"/>
</dbReference>
<evidence type="ECO:0000256" key="7">
    <source>
        <dbReference type="ARBA" id="ARBA00023242"/>
    </source>
</evidence>
<evidence type="ECO:0000256" key="3">
    <source>
        <dbReference type="ARBA" id="ARBA00022679"/>
    </source>
</evidence>
<keyword evidence="8" id="KW-0012">Acyltransferase</keyword>
<dbReference type="PANTHER" id="PTHR10925">
    <property type="entry name" value="N-ACETYLTRANSFERASE 10"/>
    <property type="match status" value="1"/>
</dbReference>
<evidence type="ECO:0000259" key="10">
    <source>
        <dbReference type="Pfam" id="PF08351"/>
    </source>
</evidence>
<proteinExistence type="predicted"/>
<organism evidence="13 14">
    <name type="scientific">Cordylochernes scorpioides</name>
    <dbReference type="NCBI Taxonomy" id="51811"/>
    <lineage>
        <taxon>Eukaryota</taxon>
        <taxon>Metazoa</taxon>
        <taxon>Ecdysozoa</taxon>
        <taxon>Arthropoda</taxon>
        <taxon>Chelicerata</taxon>
        <taxon>Arachnida</taxon>
        <taxon>Pseudoscorpiones</taxon>
        <taxon>Cheliferoidea</taxon>
        <taxon>Chernetidae</taxon>
        <taxon>Cordylochernes</taxon>
    </lineage>
</organism>
<dbReference type="InterPro" id="IPR013562">
    <property type="entry name" value="TmcA/NAT10_N"/>
</dbReference>
<keyword evidence="3" id="KW-0808">Transferase</keyword>
<dbReference type="Pfam" id="PF08351">
    <property type="entry name" value="TmcA_N"/>
    <property type="match status" value="1"/>
</dbReference>